<reference evidence="3 4" key="2">
    <citation type="journal article" date="2008" name="Nature">
        <title>The Phaeodactylum genome reveals the evolutionary history of diatom genomes.</title>
        <authorList>
            <person name="Bowler C."/>
            <person name="Allen A.E."/>
            <person name="Badger J.H."/>
            <person name="Grimwood J."/>
            <person name="Jabbari K."/>
            <person name="Kuo A."/>
            <person name="Maheswari U."/>
            <person name="Martens C."/>
            <person name="Maumus F."/>
            <person name="Otillar R.P."/>
            <person name="Rayko E."/>
            <person name="Salamov A."/>
            <person name="Vandepoele K."/>
            <person name="Beszteri B."/>
            <person name="Gruber A."/>
            <person name="Heijde M."/>
            <person name="Katinka M."/>
            <person name="Mock T."/>
            <person name="Valentin K."/>
            <person name="Verret F."/>
            <person name="Berges J.A."/>
            <person name="Brownlee C."/>
            <person name="Cadoret J.P."/>
            <person name="Chiovitti A."/>
            <person name="Choi C.J."/>
            <person name="Coesel S."/>
            <person name="De Martino A."/>
            <person name="Detter J.C."/>
            <person name="Durkin C."/>
            <person name="Falciatore A."/>
            <person name="Fournet J."/>
            <person name="Haruta M."/>
            <person name="Huysman M.J."/>
            <person name="Jenkins B.D."/>
            <person name="Jiroutova K."/>
            <person name="Jorgensen R.E."/>
            <person name="Joubert Y."/>
            <person name="Kaplan A."/>
            <person name="Kroger N."/>
            <person name="Kroth P.G."/>
            <person name="La Roche J."/>
            <person name="Lindquist E."/>
            <person name="Lommer M."/>
            <person name="Martin-Jezequel V."/>
            <person name="Lopez P.J."/>
            <person name="Lucas S."/>
            <person name="Mangogna M."/>
            <person name="McGinnis K."/>
            <person name="Medlin L.K."/>
            <person name="Montsant A."/>
            <person name="Oudot-Le Secq M.P."/>
            <person name="Napoli C."/>
            <person name="Obornik M."/>
            <person name="Parker M.S."/>
            <person name="Petit J.L."/>
            <person name="Porcel B.M."/>
            <person name="Poulsen N."/>
            <person name="Robison M."/>
            <person name="Rychlewski L."/>
            <person name="Rynearson T.A."/>
            <person name="Schmutz J."/>
            <person name="Shapiro H."/>
            <person name="Siaut M."/>
            <person name="Stanley M."/>
            <person name="Sussman M.R."/>
            <person name="Taylor A.R."/>
            <person name="Vardi A."/>
            <person name="von Dassow P."/>
            <person name="Vyverman W."/>
            <person name="Willis A."/>
            <person name="Wyrwicz L.S."/>
            <person name="Rokhsar D.S."/>
            <person name="Weissenbach J."/>
            <person name="Armbrust E.V."/>
            <person name="Green B.R."/>
            <person name="Van de Peer Y."/>
            <person name="Grigoriev I.V."/>
        </authorList>
    </citation>
    <scope>NUCLEOTIDE SEQUENCE [LARGE SCALE GENOMIC DNA]</scope>
    <source>
        <strain evidence="3 4">CCMP1335</strain>
    </source>
</reference>
<dbReference type="AlphaFoldDB" id="B8CEH7"/>
<sequence>MKTFISANTLLLIFVLVAMTAMLPSSVHAKKDSYRLFRRLPKASKKQGTYPPSSSRYTSPPSKSDKHFSMGKAVKTKALKTTYHECSSKSSKAMSYPYSMSHSYSYQPHIGDVDDDGITDDNGVINRRFLRVSNDGGACGPPADERATRFVLSSANHTCHEAGFTVFDDEAEDTLDDLVAILSNATCWSPLCDDDTPTYMPTSFTRTWSPTEAPTFDVPHRRRLNEIKTPEE</sequence>
<reference evidence="3 4" key="1">
    <citation type="journal article" date="2004" name="Science">
        <title>The genome of the diatom Thalassiosira pseudonana: ecology, evolution, and metabolism.</title>
        <authorList>
            <person name="Armbrust E.V."/>
            <person name="Berges J.A."/>
            <person name="Bowler C."/>
            <person name="Green B.R."/>
            <person name="Martinez D."/>
            <person name="Putnam N.H."/>
            <person name="Zhou S."/>
            <person name="Allen A.E."/>
            <person name="Apt K.E."/>
            <person name="Bechner M."/>
            <person name="Brzezinski M.A."/>
            <person name="Chaal B.K."/>
            <person name="Chiovitti A."/>
            <person name="Davis A.K."/>
            <person name="Demarest M.S."/>
            <person name="Detter J.C."/>
            <person name="Glavina T."/>
            <person name="Goodstein D."/>
            <person name="Hadi M.Z."/>
            <person name="Hellsten U."/>
            <person name="Hildebrand M."/>
            <person name="Jenkins B.D."/>
            <person name="Jurka J."/>
            <person name="Kapitonov V.V."/>
            <person name="Kroger N."/>
            <person name="Lau W.W."/>
            <person name="Lane T.W."/>
            <person name="Larimer F.W."/>
            <person name="Lippmeier J.C."/>
            <person name="Lucas S."/>
            <person name="Medina M."/>
            <person name="Montsant A."/>
            <person name="Obornik M."/>
            <person name="Parker M.S."/>
            <person name="Palenik B."/>
            <person name="Pazour G.J."/>
            <person name="Richardson P.M."/>
            <person name="Rynearson T.A."/>
            <person name="Saito M.A."/>
            <person name="Schwartz D.C."/>
            <person name="Thamatrakoln K."/>
            <person name="Valentin K."/>
            <person name="Vardi A."/>
            <person name="Wilkerson F.P."/>
            <person name="Rokhsar D.S."/>
        </authorList>
    </citation>
    <scope>NUCLEOTIDE SEQUENCE [LARGE SCALE GENOMIC DNA]</scope>
    <source>
        <strain evidence="3 4">CCMP1335</strain>
    </source>
</reference>
<gene>
    <name evidence="3" type="ORF">THAPSDRAFT_11425</name>
</gene>
<evidence type="ECO:0000313" key="4">
    <source>
        <dbReference type="Proteomes" id="UP000001449"/>
    </source>
</evidence>
<feature type="region of interest" description="Disordered" evidence="1">
    <location>
        <begin position="43"/>
        <end position="69"/>
    </location>
</feature>
<accession>B8CEH7</accession>
<feature type="compositionally biased region" description="Low complexity" evidence="1">
    <location>
        <begin position="49"/>
        <end position="62"/>
    </location>
</feature>
<evidence type="ECO:0000256" key="2">
    <source>
        <dbReference type="SAM" id="SignalP"/>
    </source>
</evidence>
<dbReference type="PaxDb" id="35128-Thaps11425"/>
<proteinExistence type="predicted"/>
<name>B8CEH7_THAPS</name>
<dbReference type="RefSeq" id="XP_002294677.1">
    <property type="nucleotide sequence ID" value="XM_002294641.1"/>
</dbReference>
<feature type="chain" id="PRO_5002869822" evidence="2">
    <location>
        <begin position="30"/>
        <end position="232"/>
    </location>
</feature>
<dbReference type="InParanoid" id="B8CEH7"/>
<dbReference type="Proteomes" id="UP000001449">
    <property type="component" value="Chromosome 20"/>
</dbReference>
<organism evidence="3 4">
    <name type="scientific">Thalassiosira pseudonana</name>
    <name type="common">Marine diatom</name>
    <name type="synonym">Cyclotella nana</name>
    <dbReference type="NCBI Taxonomy" id="35128"/>
    <lineage>
        <taxon>Eukaryota</taxon>
        <taxon>Sar</taxon>
        <taxon>Stramenopiles</taxon>
        <taxon>Ochrophyta</taxon>
        <taxon>Bacillariophyta</taxon>
        <taxon>Coscinodiscophyceae</taxon>
        <taxon>Thalassiosirophycidae</taxon>
        <taxon>Thalassiosirales</taxon>
        <taxon>Thalassiosiraceae</taxon>
        <taxon>Thalassiosira</taxon>
    </lineage>
</organism>
<keyword evidence="2" id="KW-0732">Signal</keyword>
<dbReference type="HOGENOM" id="CLU_1196977_0_0_1"/>
<protein>
    <submittedName>
        <fullName evidence="3">Uncharacterized protein</fullName>
    </submittedName>
</protein>
<evidence type="ECO:0000256" key="1">
    <source>
        <dbReference type="SAM" id="MobiDB-lite"/>
    </source>
</evidence>
<keyword evidence="4" id="KW-1185">Reference proteome</keyword>
<dbReference type="GeneID" id="7447806"/>
<evidence type="ECO:0000313" key="3">
    <source>
        <dbReference type="EMBL" id="EED88037.1"/>
    </source>
</evidence>
<dbReference type="KEGG" id="tps:THAPSDRAFT_11425"/>
<dbReference type="EMBL" id="CM000652">
    <property type="protein sequence ID" value="EED88037.1"/>
    <property type="molecule type" value="Genomic_DNA"/>
</dbReference>
<feature type="signal peptide" evidence="2">
    <location>
        <begin position="1"/>
        <end position="29"/>
    </location>
</feature>